<dbReference type="Proteomes" id="UP000004105">
    <property type="component" value="Unassembled WGS sequence"/>
</dbReference>
<gene>
    <name evidence="1" type="ORF">HMPREF9123_2642</name>
</gene>
<comment type="caution">
    <text evidence="1">The sequence shown here is derived from an EMBL/GenBank/DDBJ whole genome shotgun (WGS) entry which is preliminary data.</text>
</comment>
<sequence length="54" mass="6140">MPGFFKSAGKGSLKTHPHPIHSKQVCFNVSGYLKYCRANCKSVFPFIQNKLKIR</sequence>
<organism evidence="1 2">
    <name type="scientific">Neisseria bacilliformis ATCC BAA-1200</name>
    <dbReference type="NCBI Taxonomy" id="888742"/>
    <lineage>
        <taxon>Bacteria</taxon>
        <taxon>Pseudomonadati</taxon>
        <taxon>Pseudomonadota</taxon>
        <taxon>Betaproteobacteria</taxon>
        <taxon>Neisseriales</taxon>
        <taxon>Neisseriaceae</taxon>
        <taxon>Neisseria</taxon>
    </lineage>
</organism>
<evidence type="ECO:0000313" key="1">
    <source>
        <dbReference type="EMBL" id="EGF07106.1"/>
    </source>
</evidence>
<accession>F2BFY5</accession>
<name>F2BFY5_9NEIS</name>
<dbReference type="HOGENOM" id="CLU_3045671_0_0_4"/>
<keyword evidence="2" id="KW-1185">Reference proteome</keyword>
<protein>
    <submittedName>
        <fullName evidence="1">Uncharacterized protein</fullName>
    </submittedName>
</protein>
<dbReference type="AlphaFoldDB" id="F2BFY5"/>
<evidence type="ECO:0000313" key="2">
    <source>
        <dbReference type="Proteomes" id="UP000004105"/>
    </source>
</evidence>
<proteinExistence type="predicted"/>
<dbReference type="EMBL" id="AFAY01000053">
    <property type="protein sequence ID" value="EGF07106.1"/>
    <property type="molecule type" value="Genomic_DNA"/>
</dbReference>
<reference evidence="1 2" key="1">
    <citation type="submission" date="2011-02" db="EMBL/GenBank/DDBJ databases">
        <authorList>
            <person name="Muzny D."/>
            <person name="Qin X."/>
            <person name="Deng J."/>
            <person name="Jiang H."/>
            <person name="Liu Y."/>
            <person name="Qu J."/>
            <person name="Song X.-Z."/>
            <person name="Zhang L."/>
            <person name="Thornton R."/>
            <person name="Coyle M."/>
            <person name="Francisco L."/>
            <person name="Jackson L."/>
            <person name="Javaid M."/>
            <person name="Korchina V."/>
            <person name="Kovar C."/>
            <person name="Mata R."/>
            <person name="Mathew T."/>
            <person name="Ngo R."/>
            <person name="Nguyen L."/>
            <person name="Nguyen N."/>
            <person name="Okwuonu G."/>
            <person name="Ongeri F."/>
            <person name="Pham C."/>
            <person name="Simmons D."/>
            <person name="Wilczek-Boney K."/>
            <person name="Hale W."/>
            <person name="Jakkamsetti A."/>
            <person name="Pham P."/>
            <person name="Ruth R."/>
            <person name="San Lucas F."/>
            <person name="Warren J."/>
            <person name="Zhang J."/>
            <person name="Zhao Z."/>
            <person name="Zhou C."/>
            <person name="Zhu D."/>
            <person name="Lee S."/>
            <person name="Bess C."/>
            <person name="Blankenburg K."/>
            <person name="Forbes L."/>
            <person name="Fu Q."/>
            <person name="Gubbala S."/>
            <person name="Hirani K."/>
            <person name="Jayaseelan J.C."/>
            <person name="Lara F."/>
            <person name="Munidasa M."/>
            <person name="Palculict T."/>
            <person name="Patil S."/>
            <person name="Pu L.-L."/>
            <person name="Saada N."/>
            <person name="Tang L."/>
            <person name="Weissenberger G."/>
            <person name="Zhu Y."/>
            <person name="Hemphill L."/>
            <person name="Shang Y."/>
            <person name="Youmans B."/>
            <person name="Ayvaz T."/>
            <person name="Ross M."/>
            <person name="Santibanez J."/>
            <person name="Aqrawi P."/>
            <person name="Gross S."/>
            <person name="Joshi V."/>
            <person name="Fowler G."/>
            <person name="Nazareth L."/>
            <person name="Reid J."/>
            <person name="Worley K."/>
            <person name="Petrosino J."/>
            <person name="Highlander S."/>
            <person name="Gibbs R."/>
        </authorList>
    </citation>
    <scope>NUCLEOTIDE SEQUENCE [LARGE SCALE GENOMIC DNA]</scope>
    <source>
        <strain evidence="1 2">ATCC BAA-1200</strain>
    </source>
</reference>